<comment type="caution">
    <text evidence="2">The sequence shown here is derived from an EMBL/GenBank/DDBJ whole genome shotgun (WGS) entry which is preliminary data.</text>
</comment>
<evidence type="ECO:0000313" key="2">
    <source>
        <dbReference type="EMBL" id="KAI0527570.1"/>
    </source>
</evidence>
<dbReference type="AlphaFoldDB" id="A0A8T3C8C2"/>
<dbReference type="EMBL" id="JAGYWB010000003">
    <property type="protein sequence ID" value="KAI0527570.1"/>
    <property type="molecule type" value="Genomic_DNA"/>
</dbReference>
<evidence type="ECO:0000256" key="1">
    <source>
        <dbReference type="SAM" id="MobiDB-lite"/>
    </source>
</evidence>
<accession>A0A8T3C8C2</accession>
<keyword evidence="3" id="KW-1185">Reference proteome</keyword>
<organism evidence="2 3">
    <name type="scientific">Dendrobium nobile</name>
    <name type="common">Orchid</name>
    <dbReference type="NCBI Taxonomy" id="94219"/>
    <lineage>
        <taxon>Eukaryota</taxon>
        <taxon>Viridiplantae</taxon>
        <taxon>Streptophyta</taxon>
        <taxon>Embryophyta</taxon>
        <taxon>Tracheophyta</taxon>
        <taxon>Spermatophyta</taxon>
        <taxon>Magnoliopsida</taxon>
        <taxon>Liliopsida</taxon>
        <taxon>Asparagales</taxon>
        <taxon>Orchidaceae</taxon>
        <taxon>Epidendroideae</taxon>
        <taxon>Malaxideae</taxon>
        <taxon>Dendrobiinae</taxon>
        <taxon>Dendrobium</taxon>
    </lineage>
</organism>
<sequence>MREGWVLGWRLDGGGGAWDWRLGGGGGPWTSGLEGKGWPATGRKGKGWPAAGRKGKKMSHKPEHFLLLDLEMELKQLFDSFNDIKEEMRFLRESDFTINFINHCSRPKHEDTNQSETQILGCLEIECLEMQILRDEDVRCQHGLEWCGK</sequence>
<reference evidence="2" key="1">
    <citation type="journal article" date="2022" name="Front. Genet.">
        <title>Chromosome-Scale Assembly of the Dendrobium nobile Genome Provides Insights Into the Molecular Mechanism of the Biosynthesis of the Medicinal Active Ingredient of Dendrobium.</title>
        <authorList>
            <person name="Xu Q."/>
            <person name="Niu S.-C."/>
            <person name="Li K.-L."/>
            <person name="Zheng P.-J."/>
            <person name="Zhang X.-J."/>
            <person name="Jia Y."/>
            <person name="Liu Y."/>
            <person name="Niu Y.-X."/>
            <person name="Yu L.-H."/>
            <person name="Chen D.-F."/>
            <person name="Zhang G.-Q."/>
        </authorList>
    </citation>
    <scope>NUCLEOTIDE SEQUENCE</scope>
    <source>
        <tissue evidence="2">Leaf</tissue>
    </source>
</reference>
<protein>
    <submittedName>
        <fullName evidence="2">Uncharacterized protein</fullName>
    </submittedName>
</protein>
<evidence type="ECO:0000313" key="3">
    <source>
        <dbReference type="Proteomes" id="UP000829196"/>
    </source>
</evidence>
<feature type="region of interest" description="Disordered" evidence="1">
    <location>
        <begin position="31"/>
        <end position="56"/>
    </location>
</feature>
<proteinExistence type="predicted"/>
<name>A0A8T3C8C2_DENNO</name>
<dbReference type="Proteomes" id="UP000829196">
    <property type="component" value="Unassembled WGS sequence"/>
</dbReference>
<gene>
    <name evidence="2" type="ORF">KFK09_003174</name>
</gene>